<protein>
    <recommendedName>
        <fullName evidence="3">DUF2515 domain-containing protein</fullName>
    </recommendedName>
</protein>
<comment type="caution">
    <text evidence="1">The sequence shown here is derived from an EMBL/GenBank/DDBJ whole genome shotgun (WGS) entry which is preliminary data.</text>
</comment>
<dbReference type="Pfam" id="PF10720">
    <property type="entry name" value="DUF2515"/>
    <property type="match status" value="1"/>
</dbReference>
<proteinExistence type="predicted"/>
<evidence type="ECO:0000313" key="1">
    <source>
        <dbReference type="EMBL" id="MBP1949598.1"/>
    </source>
</evidence>
<sequence>MKVFGVILADKKVFIFLVCKIKQTSERGAIMNPKLRNNDYLYYIINKTNQHNTDNISRTKAYQNFYMEFNEIKWAFIASMVSRNAGWNMTDLFLSPFQKILSSDQNKQLFMTYERANWLIFSDAYPQLLVYKLSIQLNRSMFHLLPNLNVSQFMVQEWNNYWKDNDKERLMIALIINEQNIIQKPVIQQSYFKYHIFLRLPYLLQDFLFMNAIILPTRKSLLYGTYVHDFTNLSKRIDLGKRIASIMFKPMIYDRLLEFAHSIEHTGSRWDYEQFLGKQFEKGPLLRTVYPVITHQDIIRLDWYKRGGIKKKWMESSEDNLNSDVSQSFYKRRELLYAYYHLRNSIK</sequence>
<organism evidence="1 2">
    <name type="scientific">Virgibacillus litoralis</name>
    <dbReference type="NCBI Taxonomy" id="578221"/>
    <lineage>
        <taxon>Bacteria</taxon>
        <taxon>Bacillati</taxon>
        <taxon>Bacillota</taxon>
        <taxon>Bacilli</taxon>
        <taxon>Bacillales</taxon>
        <taxon>Bacillaceae</taxon>
        <taxon>Virgibacillus</taxon>
    </lineage>
</organism>
<evidence type="ECO:0008006" key="3">
    <source>
        <dbReference type="Google" id="ProtNLM"/>
    </source>
</evidence>
<dbReference type="RefSeq" id="WP_245251619.1">
    <property type="nucleotide sequence ID" value="NZ_JAGGKK010000013.1"/>
</dbReference>
<name>A0ABS4HFJ1_9BACI</name>
<dbReference type="InterPro" id="IPR019658">
    <property type="entry name" value="DUF2515"/>
</dbReference>
<reference evidence="1 2" key="1">
    <citation type="submission" date="2021-03" db="EMBL/GenBank/DDBJ databases">
        <title>Genomic Encyclopedia of Type Strains, Phase IV (KMG-IV): sequencing the most valuable type-strain genomes for metagenomic binning, comparative biology and taxonomic classification.</title>
        <authorList>
            <person name="Goeker M."/>
        </authorList>
    </citation>
    <scope>NUCLEOTIDE SEQUENCE [LARGE SCALE GENOMIC DNA]</scope>
    <source>
        <strain evidence="1 2">DSM 21085</strain>
    </source>
</reference>
<gene>
    <name evidence="1" type="ORF">J2Z82_002537</name>
</gene>
<dbReference type="EMBL" id="JAGGKK010000013">
    <property type="protein sequence ID" value="MBP1949598.1"/>
    <property type="molecule type" value="Genomic_DNA"/>
</dbReference>
<accession>A0ABS4HFJ1</accession>
<evidence type="ECO:0000313" key="2">
    <source>
        <dbReference type="Proteomes" id="UP001519328"/>
    </source>
</evidence>
<dbReference type="Proteomes" id="UP001519328">
    <property type="component" value="Unassembled WGS sequence"/>
</dbReference>
<keyword evidence="2" id="KW-1185">Reference proteome</keyword>